<evidence type="ECO:0000256" key="6">
    <source>
        <dbReference type="ARBA" id="ARBA00023239"/>
    </source>
</evidence>
<evidence type="ECO:0000313" key="9">
    <source>
        <dbReference type="EMBL" id="PIQ69051.1"/>
    </source>
</evidence>
<dbReference type="GO" id="GO:0009225">
    <property type="term" value="P:nucleotide-sugar metabolic process"/>
    <property type="evidence" value="ECO:0007669"/>
    <property type="project" value="InterPro"/>
</dbReference>
<evidence type="ECO:0000313" key="10">
    <source>
        <dbReference type="Proteomes" id="UP000229342"/>
    </source>
</evidence>
<dbReference type="CDD" id="cd05246">
    <property type="entry name" value="dTDP_GD_SDR_e"/>
    <property type="match status" value="1"/>
</dbReference>
<dbReference type="InterPro" id="IPR036291">
    <property type="entry name" value="NAD(P)-bd_dom_sf"/>
</dbReference>
<name>A0A2H0KCS2_9BACT</name>
<evidence type="ECO:0000256" key="4">
    <source>
        <dbReference type="ARBA" id="ARBA00011990"/>
    </source>
</evidence>
<accession>A0A2H0KCS2</accession>
<reference evidence="9 10" key="1">
    <citation type="submission" date="2017-09" db="EMBL/GenBank/DDBJ databases">
        <title>Depth-based differentiation of microbial function through sediment-hosted aquifers and enrichment of novel symbionts in the deep terrestrial subsurface.</title>
        <authorList>
            <person name="Probst A.J."/>
            <person name="Ladd B."/>
            <person name="Jarett J.K."/>
            <person name="Geller-Mcgrath D.E."/>
            <person name="Sieber C.M."/>
            <person name="Emerson J.B."/>
            <person name="Anantharaman K."/>
            <person name="Thomas B.C."/>
            <person name="Malmstrom R."/>
            <person name="Stieglmeier M."/>
            <person name="Klingl A."/>
            <person name="Woyke T."/>
            <person name="Ryan C.M."/>
            <person name="Banfield J.F."/>
        </authorList>
    </citation>
    <scope>NUCLEOTIDE SEQUENCE [LARGE SCALE GENOMIC DNA]</scope>
    <source>
        <strain evidence="9">CG11_big_fil_rev_8_21_14_0_20_46_11</strain>
    </source>
</reference>
<evidence type="ECO:0000256" key="1">
    <source>
        <dbReference type="ARBA" id="ARBA00001539"/>
    </source>
</evidence>
<dbReference type="SUPFAM" id="SSF51735">
    <property type="entry name" value="NAD(P)-binding Rossmann-fold domains"/>
    <property type="match status" value="1"/>
</dbReference>
<comment type="catalytic activity">
    <reaction evidence="1 7">
        <text>dTDP-alpha-D-glucose = dTDP-4-dehydro-6-deoxy-alpha-D-glucose + H2O</text>
        <dbReference type="Rhea" id="RHEA:17221"/>
        <dbReference type="ChEBI" id="CHEBI:15377"/>
        <dbReference type="ChEBI" id="CHEBI:57477"/>
        <dbReference type="ChEBI" id="CHEBI:57649"/>
        <dbReference type="EC" id="4.2.1.46"/>
    </reaction>
</comment>
<comment type="cofactor">
    <cofactor evidence="2 7">
        <name>NAD(+)</name>
        <dbReference type="ChEBI" id="CHEBI:57540"/>
    </cofactor>
</comment>
<evidence type="ECO:0000259" key="8">
    <source>
        <dbReference type="Pfam" id="PF16363"/>
    </source>
</evidence>
<dbReference type="Gene3D" id="3.90.25.10">
    <property type="entry name" value="UDP-galactose 4-epimerase, domain 1"/>
    <property type="match status" value="1"/>
</dbReference>
<feature type="domain" description="NAD(P)-binding" evidence="8">
    <location>
        <begin position="15"/>
        <end position="317"/>
    </location>
</feature>
<dbReference type="Proteomes" id="UP000229342">
    <property type="component" value="Unassembled WGS sequence"/>
</dbReference>
<gene>
    <name evidence="9" type="primary">rfbB</name>
    <name evidence="9" type="ORF">COV91_00995</name>
</gene>
<dbReference type="EC" id="4.2.1.46" evidence="4 7"/>
<dbReference type="InterPro" id="IPR005888">
    <property type="entry name" value="dTDP_Gluc_deHydtase"/>
</dbReference>
<dbReference type="Pfam" id="PF16363">
    <property type="entry name" value="GDP_Man_Dehyd"/>
    <property type="match status" value="1"/>
</dbReference>
<evidence type="ECO:0000256" key="3">
    <source>
        <dbReference type="ARBA" id="ARBA00008178"/>
    </source>
</evidence>
<dbReference type="AlphaFoldDB" id="A0A2H0KCS2"/>
<dbReference type="InterPro" id="IPR016040">
    <property type="entry name" value="NAD(P)-bd_dom"/>
</dbReference>
<proteinExistence type="inferred from homology"/>
<dbReference type="EMBL" id="PCVG01000014">
    <property type="protein sequence ID" value="PIQ69051.1"/>
    <property type="molecule type" value="Genomic_DNA"/>
</dbReference>
<protein>
    <recommendedName>
        <fullName evidence="4 7">dTDP-glucose 4,6-dehydratase</fullName>
        <ecNumber evidence="4 7">4.2.1.46</ecNumber>
    </recommendedName>
</protein>
<evidence type="ECO:0000256" key="5">
    <source>
        <dbReference type="ARBA" id="ARBA00023027"/>
    </source>
</evidence>
<evidence type="ECO:0000256" key="2">
    <source>
        <dbReference type="ARBA" id="ARBA00001911"/>
    </source>
</evidence>
<comment type="caution">
    <text evidence="9">The sequence shown here is derived from an EMBL/GenBank/DDBJ whole genome shotgun (WGS) entry which is preliminary data.</text>
</comment>
<dbReference type="PANTHER" id="PTHR43000">
    <property type="entry name" value="DTDP-D-GLUCOSE 4,6-DEHYDRATASE-RELATED"/>
    <property type="match status" value="1"/>
</dbReference>
<dbReference type="NCBIfam" id="TIGR01181">
    <property type="entry name" value="dTDP_gluc_dehyt"/>
    <property type="match status" value="1"/>
</dbReference>
<keyword evidence="5" id="KW-0520">NAD</keyword>
<dbReference type="GO" id="GO:0008460">
    <property type="term" value="F:dTDP-glucose 4,6-dehydratase activity"/>
    <property type="evidence" value="ECO:0007669"/>
    <property type="project" value="UniProtKB-EC"/>
</dbReference>
<sequence length="344" mass="38888">MAENIKTVLVGKTFLVTGGCGFMGSNFIHFLLANVPQVKVINLDVLTYAGNTANVKGLPPKQYRFVKGDIRNIKLMKRLMSKTDFVINFAAATHVDRSIHNASDDFVYSNVLGVHSILEALRESKRVEKMVHISTDEVWGDLPLSTKEKFNEDSPFLPNSPYAASKASGDLLVRSYVKTYKLPVIVSHSVNNFGPRQFPEKLIPFFTLLAINDKSLPLYGDGQNVRDWIYVDDHSSAVLKLLEKGVVGQVYAIARGTEYSNLKIADKILSILEKPKSLLTFVVDRPGHDRRYSVNASSLRQLGWKPKHNFESALRDTVKWYTRNEKWLGEVLKRNKNINRHINL</sequence>
<keyword evidence="6 7" id="KW-0456">Lyase</keyword>
<dbReference type="Gene3D" id="3.40.50.720">
    <property type="entry name" value="NAD(P)-binding Rossmann-like Domain"/>
    <property type="match status" value="1"/>
</dbReference>
<evidence type="ECO:0000256" key="7">
    <source>
        <dbReference type="RuleBase" id="RU004473"/>
    </source>
</evidence>
<comment type="similarity">
    <text evidence="3 7">Belongs to the NAD(P)-dependent epimerase/dehydratase family. dTDP-glucose dehydratase subfamily.</text>
</comment>
<organism evidence="9 10">
    <name type="scientific">Candidatus Taylorbacteria bacterium CG11_big_fil_rev_8_21_14_0_20_46_11</name>
    <dbReference type="NCBI Taxonomy" id="1975025"/>
    <lineage>
        <taxon>Bacteria</taxon>
        <taxon>Candidatus Tayloriibacteriota</taxon>
    </lineage>
</organism>